<dbReference type="STRING" id="78346.BRUM_0661"/>
<evidence type="ECO:0000256" key="1">
    <source>
        <dbReference type="SAM" id="MobiDB-lite"/>
    </source>
</evidence>
<dbReference type="InterPro" id="IPR018702">
    <property type="entry name" value="DUF2207"/>
</dbReference>
<feature type="domain" description="DUF2207" evidence="3">
    <location>
        <begin position="39"/>
        <end position="271"/>
    </location>
</feature>
<dbReference type="eggNOG" id="COG4907">
    <property type="taxonomic scope" value="Bacteria"/>
</dbReference>
<feature type="transmembrane region" description="Helical" evidence="2">
    <location>
        <begin position="312"/>
        <end position="332"/>
    </location>
</feature>
<evidence type="ECO:0000256" key="2">
    <source>
        <dbReference type="SAM" id="Phobius"/>
    </source>
</evidence>
<organism evidence="4 5">
    <name type="scientific">Bifidobacterium ruminantium</name>
    <dbReference type="NCBI Taxonomy" id="78346"/>
    <lineage>
        <taxon>Bacteria</taxon>
        <taxon>Bacillati</taxon>
        <taxon>Actinomycetota</taxon>
        <taxon>Actinomycetes</taxon>
        <taxon>Bifidobacteriales</taxon>
        <taxon>Bifidobacteriaceae</taxon>
        <taxon>Bifidobacterium</taxon>
    </lineage>
</organism>
<dbReference type="Proteomes" id="UP000029078">
    <property type="component" value="Unassembled WGS sequence"/>
</dbReference>
<gene>
    <name evidence="4" type="ORF">BRUM_0661</name>
</gene>
<name>A0A087CW70_BIFRU</name>
<accession>A0A087CW70</accession>
<evidence type="ECO:0000313" key="4">
    <source>
        <dbReference type="EMBL" id="KFI87520.1"/>
    </source>
</evidence>
<keyword evidence="2" id="KW-0812">Transmembrane</keyword>
<keyword evidence="2" id="KW-1133">Transmembrane helix</keyword>
<dbReference type="EMBL" id="JGZL01000012">
    <property type="protein sequence ID" value="KFI87520.1"/>
    <property type="molecule type" value="Genomic_DNA"/>
</dbReference>
<feature type="transmembrane region" description="Helical" evidence="2">
    <location>
        <begin position="6"/>
        <end position="30"/>
    </location>
</feature>
<keyword evidence="5" id="KW-1185">Reference proteome</keyword>
<sequence length="597" mass="65330">MDKDRVKGGIVAAIVAFVAVVAVVLVAFFASGDEADLSCRSVDFDAQLQSNGDIRFTEHLDYQLKERKDDDGDAKPWKQLYVTFKLRNQDLTNITDIAVTNASTGEEYTQIDPKLPNGISDSEWNTEYAGHWYIADTTYGSNYPQPFHSDTDGLNPNGSGDERNIEIGWNISATVKQSSLRFDVSMTFHDMATQHDDVTGLQWEMFPEDNPVPVGKVTATVRFPKGVGSDDSWAWLHTEATSQTSRDADGTLHFTVDDLRTEQYVDLVAAFGNDGADGVERVESGDYLDELKSTEAGKEKQWRDSQRNKARLTVAGWLVCLVLGVLCSVLAIRGTLSSNREATYRGGIEYWRERPQVSPASAAHLIDVVDDAKGERSVACLDGDSAGAGGQEGAHRVSGAVQPVSGHRSEPGERGGYGAHDLLRPKPCQRRIDHHHAGDSAGCVVSQGDLGAEPFRGRLPAAADPHLRAGGLPGVRLQPDGDRLLRLGERLSGDGAFHQCVRHRIPEAERGQEHQRTVAVDGHPFHSRRPGRSAAQRHRQHCGGVVSRRPVRLHRRVLLGHRAQGGDHRIRADLCGRVPGAQALYGGFLQLLRSRCA</sequence>
<dbReference type="Pfam" id="PF09972">
    <property type="entry name" value="DUF2207"/>
    <property type="match status" value="1"/>
</dbReference>
<evidence type="ECO:0000313" key="5">
    <source>
        <dbReference type="Proteomes" id="UP000029078"/>
    </source>
</evidence>
<keyword evidence="2" id="KW-0472">Membrane</keyword>
<proteinExistence type="predicted"/>
<protein>
    <submittedName>
        <fullName evidence="4">Membrane protein</fullName>
    </submittedName>
</protein>
<feature type="region of interest" description="Disordered" evidence="1">
    <location>
        <begin position="386"/>
        <end position="419"/>
    </location>
</feature>
<evidence type="ECO:0000259" key="3">
    <source>
        <dbReference type="Pfam" id="PF09972"/>
    </source>
</evidence>
<comment type="caution">
    <text evidence="4">The sequence shown here is derived from an EMBL/GenBank/DDBJ whole genome shotgun (WGS) entry which is preliminary data.</text>
</comment>
<reference evidence="4 5" key="1">
    <citation type="submission" date="2014-03" db="EMBL/GenBank/DDBJ databases">
        <title>Genomics of Bifidobacteria.</title>
        <authorList>
            <person name="Ventura M."/>
            <person name="Milani C."/>
            <person name="Lugli G.A."/>
        </authorList>
    </citation>
    <scope>NUCLEOTIDE SEQUENCE [LARGE SCALE GENOMIC DNA]</scope>
    <source>
        <strain evidence="4 5">LMG 21811</strain>
    </source>
</reference>
<dbReference type="AlphaFoldDB" id="A0A087CW70"/>